<protein>
    <submittedName>
        <fullName evidence="2">Uncharacterized protein</fullName>
    </submittedName>
</protein>
<sequence length="299" mass="31754">MPEKRSAFSRALGLFDWESGAAAPTSAFGSLSSPPTPTTSPSSSTAQHRGALRSPRSATFPPPNRPSTPPHVQPPSQTFSNPGRTPPQLVTASPPVLPPTPASLPPIPTPPSTSPRSYPSSLSITPASPVVKETRFPAVSTPPSMSPRSYPSSMSRGEAPPLTPPDRQVTFSQTPTPSRPGSLHSTTSSTKKASIGRVNNLFSNAPRNRTPAPIATARAAPPLPSYERIQVVAHRPEDIATVRSSLAQLQLTWSLYRELGRPSNLAEALERQLGAVVGNVDRLSDLPPFTITVPTQRRD</sequence>
<feature type="compositionally biased region" description="Polar residues" evidence="1">
    <location>
        <begin position="74"/>
        <end position="83"/>
    </location>
</feature>
<dbReference type="EMBL" id="BTCM01000006">
    <property type="protein sequence ID" value="GMK58806.1"/>
    <property type="molecule type" value="Genomic_DNA"/>
</dbReference>
<comment type="caution">
    <text evidence="2">The sequence shown here is derived from an EMBL/GenBank/DDBJ whole genome shotgun (WGS) entry which is preliminary data.</text>
</comment>
<gene>
    <name evidence="2" type="ORF">CspeluHIS016_0602480</name>
</gene>
<evidence type="ECO:0000313" key="3">
    <source>
        <dbReference type="Proteomes" id="UP001222932"/>
    </source>
</evidence>
<feature type="compositionally biased region" description="Low complexity" evidence="1">
    <location>
        <begin position="114"/>
        <end position="125"/>
    </location>
</feature>
<feature type="compositionally biased region" description="Polar residues" evidence="1">
    <location>
        <begin position="183"/>
        <end position="192"/>
    </location>
</feature>
<organism evidence="2 3">
    <name type="scientific">Cutaneotrichosporon spelunceum</name>
    <dbReference type="NCBI Taxonomy" id="1672016"/>
    <lineage>
        <taxon>Eukaryota</taxon>
        <taxon>Fungi</taxon>
        <taxon>Dikarya</taxon>
        <taxon>Basidiomycota</taxon>
        <taxon>Agaricomycotina</taxon>
        <taxon>Tremellomycetes</taxon>
        <taxon>Trichosporonales</taxon>
        <taxon>Trichosporonaceae</taxon>
        <taxon>Cutaneotrichosporon</taxon>
    </lineage>
</organism>
<name>A0AAD3YD68_9TREE</name>
<accession>A0AAD3YD68</accession>
<dbReference type="Proteomes" id="UP001222932">
    <property type="component" value="Unassembled WGS sequence"/>
</dbReference>
<feature type="compositionally biased region" description="Pro residues" evidence="1">
    <location>
        <begin position="60"/>
        <end position="73"/>
    </location>
</feature>
<feature type="region of interest" description="Disordered" evidence="1">
    <location>
        <begin position="23"/>
        <end position="194"/>
    </location>
</feature>
<feature type="compositionally biased region" description="Pro residues" evidence="1">
    <location>
        <begin position="95"/>
        <end position="113"/>
    </location>
</feature>
<feature type="compositionally biased region" description="Low complexity" evidence="1">
    <location>
        <begin position="141"/>
        <end position="156"/>
    </location>
</feature>
<reference evidence="2" key="1">
    <citation type="journal article" date="2023" name="BMC Genomics">
        <title>Chromosome-level genome assemblies of Cutaneotrichosporon spp. (Trichosporonales, Basidiomycota) reveal imbalanced evolution between nucleotide sequences and chromosome synteny.</title>
        <authorList>
            <person name="Kobayashi Y."/>
            <person name="Kayamori A."/>
            <person name="Aoki K."/>
            <person name="Shiwa Y."/>
            <person name="Matsutani M."/>
            <person name="Fujita N."/>
            <person name="Sugita T."/>
            <person name="Iwasaki W."/>
            <person name="Tanaka N."/>
            <person name="Takashima M."/>
        </authorList>
    </citation>
    <scope>NUCLEOTIDE SEQUENCE</scope>
    <source>
        <strain evidence="2">HIS016</strain>
    </source>
</reference>
<keyword evidence="3" id="KW-1185">Reference proteome</keyword>
<proteinExistence type="predicted"/>
<dbReference type="AlphaFoldDB" id="A0AAD3YD68"/>
<evidence type="ECO:0000256" key="1">
    <source>
        <dbReference type="SAM" id="MobiDB-lite"/>
    </source>
</evidence>
<reference evidence="2" key="2">
    <citation type="submission" date="2023-06" db="EMBL/GenBank/DDBJ databases">
        <authorList>
            <person name="Kobayashi Y."/>
            <person name="Kayamori A."/>
            <person name="Aoki K."/>
            <person name="Shiwa Y."/>
            <person name="Fujita N."/>
            <person name="Sugita T."/>
            <person name="Iwasaki W."/>
            <person name="Tanaka N."/>
            <person name="Takashima M."/>
        </authorList>
    </citation>
    <scope>NUCLEOTIDE SEQUENCE</scope>
    <source>
        <strain evidence="2">HIS016</strain>
    </source>
</reference>
<evidence type="ECO:0000313" key="2">
    <source>
        <dbReference type="EMBL" id="GMK58806.1"/>
    </source>
</evidence>